<dbReference type="InterPro" id="IPR027417">
    <property type="entry name" value="P-loop_NTPase"/>
</dbReference>
<dbReference type="GO" id="GO:0016491">
    <property type="term" value="F:oxidoreductase activity"/>
    <property type="evidence" value="ECO:0007669"/>
    <property type="project" value="TreeGrafter"/>
</dbReference>
<comment type="function">
    <text evidence="1">Catalyzes the hydroxylation of the N(6)-(4-aminobutyl)-L-lysine intermediate produced by deoxyhypusine synthase/DHPS on a critical lysine of the eukaryotic translation initiation factor 5A/eIF-5A. This is the second step of the post-translational modification of that lysine into an unusual amino acid residue named hypusine. Hypusination is unique to mature eIF-5A factor and is essential for its function.</text>
</comment>
<dbReference type="Proteomes" id="UP000663832">
    <property type="component" value="Unassembled WGS sequence"/>
</dbReference>
<feature type="repeat" description="HEAT" evidence="2">
    <location>
        <begin position="1259"/>
        <end position="1296"/>
    </location>
</feature>
<dbReference type="Pfam" id="PF05729">
    <property type="entry name" value="NACHT"/>
    <property type="match status" value="1"/>
</dbReference>
<evidence type="ECO:0000313" key="4">
    <source>
        <dbReference type="EMBL" id="CAF1058026.1"/>
    </source>
</evidence>
<dbReference type="PANTHER" id="PTHR12697:SF5">
    <property type="entry name" value="DEOXYHYPUSINE HYDROXYLASE"/>
    <property type="match status" value="1"/>
</dbReference>
<dbReference type="InterPro" id="IPR011989">
    <property type="entry name" value="ARM-like"/>
</dbReference>
<proteinExistence type="predicted"/>
<dbReference type="EMBL" id="CAJNOM010000140">
    <property type="protein sequence ID" value="CAF1125654.1"/>
    <property type="molecule type" value="Genomic_DNA"/>
</dbReference>
<dbReference type="Pfam" id="PF13646">
    <property type="entry name" value="HEAT_2"/>
    <property type="match status" value="5"/>
</dbReference>
<evidence type="ECO:0000313" key="6">
    <source>
        <dbReference type="Proteomes" id="UP000663832"/>
    </source>
</evidence>
<dbReference type="SUPFAM" id="SSF48371">
    <property type="entry name" value="ARM repeat"/>
    <property type="match status" value="1"/>
</dbReference>
<reference evidence="5" key="1">
    <citation type="submission" date="2021-02" db="EMBL/GenBank/DDBJ databases">
        <authorList>
            <person name="Nowell W R."/>
        </authorList>
    </citation>
    <scope>NUCLEOTIDE SEQUENCE</scope>
</reference>
<name>A0A814QYX0_9BILA</name>
<comment type="caution">
    <text evidence="5">The sequence shown here is derived from an EMBL/GenBank/DDBJ whole genome shotgun (WGS) entry which is preliminary data.</text>
</comment>
<accession>A0A814QYX0</accession>
<dbReference type="InterPro" id="IPR007111">
    <property type="entry name" value="NACHT_NTPase"/>
</dbReference>
<dbReference type="SMART" id="SM00567">
    <property type="entry name" value="EZ_HEAT"/>
    <property type="match status" value="12"/>
</dbReference>
<dbReference type="InterPro" id="IPR021133">
    <property type="entry name" value="HEAT_type_2"/>
</dbReference>
<evidence type="ECO:0000256" key="1">
    <source>
        <dbReference type="ARBA" id="ARBA00045876"/>
    </source>
</evidence>
<dbReference type="SUPFAM" id="SSF52540">
    <property type="entry name" value="P-loop containing nucleoside triphosphate hydrolases"/>
    <property type="match status" value="1"/>
</dbReference>
<dbReference type="InterPro" id="IPR004155">
    <property type="entry name" value="PBS_lyase_HEAT"/>
</dbReference>
<dbReference type="Proteomes" id="UP000663877">
    <property type="component" value="Unassembled WGS sequence"/>
</dbReference>
<organism evidence="5 6">
    <name type="scientific">Adineta steineri</name>
    <dbReference type="NCBI Taxonomy" id="433720"/>
    <lineage>
        <taxon>Eukaryota</taxon>
        <taxon>Metazoa</taxon>
        <taxon>Spiralia</taxon>
        <taxon>Gnathifera</taxon>
        <taxon>Rotifera</taxon>
        <taxon>Eurotatoria</taxon>
        <taxon>Bdelloidea</taxon>
        <taxon>Adinetida</taxon>
        <taxon>Adinetidae</taxon>
        <taxon>Adineta</taxon>
    </lineage>
</organism>
<dbReference type="InterPro" id="IPR000225">
    <property type="entry name" value="Armadillo"/>
</dbReference>
<keyword evidence="6" id="KW-1185">Reference proteome</keyword>
<dbReference type="PANTHER" id="PTHR12697">
    <property type="entry name" value="PBS LYASE HEAT-LIKE PROTEIN"/>
    <property type="match status" value="1"/>
</dbReference>
<dbReference type="OrthoDB" id="120976at2759"/>
<dbReference type="Gene3D" id="1.25.10.10">
    <property type="entry name" value="Leucine-rich Repeat Variant"/>
    <property type="match status" value="5"/>
</dbReference>
<feature type="domain" description="NACHT" evidence="3">
    <location>
        <begin position="100"/>
        <end position="200"/>
    </location>
</feature>
<evidence type="ECO:0000313" key="5">
    <source>
        <dbReference type="EMBL" id="CAF1125654.1"/>
    </source>
</evidence>
<dbReference type="SMART" id="SM00185">
    <property type="entry name" value="ARM"/>
    <property type="match status" value="4"/>
</dbReference>
<protein>
    <recommendedName>
        <fullName evidence="3">NACHT domain-containing protein</fullName>
    </recommendedName>
</protein>
<dbReference type="PROSITE" id="PS50077">
    <property type="entry name" value="HEAT_REPEAT"/>
    <property type="match status" value="1"/>
</dbReference>
<evidence type="ECO:0000259" key="3">
    <source>
        <dbReference type="PROSITE" id="PS50837"/>
    </source>
</evidence>
<gene>
    <name evidence="4" type="ORF">BJG266_LOCUS18998</name>
    <name evidence="5" type="ORF">QVE165_LOCUS21645</name>
</gene>
<dbReference type="PROSITE" id="PS50837">
    <property type="entry name" value="NACHT"/>
    <property type="match status" value="1"/>
</dbReference>
<evidence type="ECO:0000256" key="2">
    <source>
        <dbReference type="PROSITE-ProRule" id="PRU00103"/>
    </source>
</evidence>
<dbReference type="InterPro" id="IPR016024">
    <property type="entry name" value="ARM-type_fold"/>
</dbReference>
<sequence>MTQASSPANLFELIRQKYLKESMIKDTLNEEKCFPFENTYINLTIVESKEQHEKENELKQQNLSEQQFNGGFLSAYKEIYDAKILIDIKDIFKKCKDATKKILVLGRAGIGKSTFCQYVAYQWAKGNLWPKYDLVVLVDLRRVTEDRYPKGEEYSPFDIVKKEYLLNDIISKEEQQCFNERCKNGKVLWILDGYDELAQNIPPYLNTVFNYICETQHHILTSHPSVVALSYDVKMKIIGFTDDNIINYVESFFHRIKDNTFNPSVETKKILQLLKSNPNIWDSAHIPANLELICSIWATTDWSRTKLLTLATLYDNIVEWVCRRYLTKQNIYNRNLGDMQKQDVSKECDTLLKFLECLAFKAMESDSRLLSSQLFKEAKDECEGFQEKDPSILNFGILKSYDDKLVGEQIPTKQQYYFVHLSFQEYFAARHLANLLKSSDKQKATDFINKKKYVQRFRLVFIFAAGLLAQHTSQSAMQLLWNAIQEEPLDQVELQHIKLIIEILNEIPEQNSVVEREVYLKSISQWIIAVVTYSPEVVQHAMEQSLQQAPNIVSTKFIQHTLARLVVMTDCETKFRALRMVAKCPLSELSTKLIAALLATVHDPDENVQIEACHTLIKVGEKAATNDVIAALMYLVYGQRGYLRSVACKALGNMGEKAATSVVIAALRNAACGDEYPRKEACAALAKIGEKHATHEVIAVLLDVIHIHSENRKAIREACEALARMGQNAAIDAVIAAVLNLMRDQSEYIVEAACETLGNMKENAATKNVIAALLNVMYVRGDDVIRAACKALEKIGKKGATNDVIAGLVNAMGDGNGHLIYEARKALVNIGEKGATNDVIAVLLDAIHDNNEILRKEAWETLKSMGKIAATSDVIAVLLNTIHDKNQDIRKEAWETLRQMHEKAATSDVIATLLDAIRDTNKELRKEAYVTLQRIGEKAATNDVIAAVLNRIHNEDEDIRSEAYLALGQMGEKAATDRVIATLLNGINDKDWRIQAAACWALGNMGAKTATNEIIAILLDAVRNTRCSYRAAACRALGNIGEKGEINDVIAALLKAACHEGSIIRDPASAALMEIVEKGAASDVIAALLKLMPDGDLKVRRRTCEALGAMGKKAATNDVITALLKATDDKDYYVQEAACVALGKMSEKDATIDTIAALLKVIRDGNESSRKEECKALDKMIGKSANNDVIGILQNAVFDEKRWVRVVACKALGNIDENSATTNVIAALLKATGDKYCNVRKEACKAMGKVVGEGVTTDVITALLKATRDQDQSVKEVACEALINISEKVMTDDVIAVLMDIDPNWHSFHRNDIERSMELTISLNEKLKNWKSEVIEKVFQRLQKYYRIKFERMRPDHLLNAYLDSGNEAWLSLLAYAALVQGIGITVVDNKIAIYHANETIECCIPRSELKDKLLDVFKEGKRKLKNMSATLPGSDGYLI</sequence>
<dbReference type="Gene3D" id="3.40.50.300">
    <property type="entry name" value="P-loop containing nucleotide triphosphate hydrolases"/>
    <property type="match status" value="1"/>
</dbReference>
<dbReference type="EMBL" id="CAJNOI010000100">
    <property type="protein sequence ID" value="CAF1058026.1"/>
    <property type="molecule type" value="Genomic_DNA"/>
</dbReference>